<feature type="transmembrane region" description="Helical" evidence="2">
    <location>
        <begin position="20"/>
        <end position="39"/>
    </location>
</feature>
<keyword evidence="2" id="KW-0812">Transmembrane</keyword>
<feature type="coiled-coil region" evidence="1">
    <location>
        <begin position="53"/>
        <end position="123"/>
    </location>
</feature>
<evidence type="ECO:0000313" key="3">
    <source>
        <dbReference type="EMBL" id="QDT59387.1"/>
    </source>
</evidence>
<proteinExistence type="predicted"/>
<accession>A0A517STD9</accession>
<gene>
    <name evidence="3" type="ORF">SV7mr_18940</name>
</gene>
<keyword evidence="1" id="KW-0175">Coiled coil</keyword>
<keyword evidence="2" id="KW-1133">Transmembrane helix</keyword>
<protein>
    <submittedName>
        <fullName evidence="3">Uncharacterized protein</fullName>
    </submittedName>
</protein>
<evidence type="ECO:0000256" key="1">
    <source>
        <dbReference type="SAM" id="Coils"/>
    </source>
</evidence>
<dbReference type="Proteomes" id="UP000315003">
    <property type="component" value="Chromosome"/>
</dbReference>
<keyword evidence="2" id="KW-0472">Membrane</keyword>
<evidence type="ECO:0000256" key="2">
    <source>
        <dbReference type="SAM" id="Phobius"/>
    </source>
</evidence>
<dbReference type="EMBL" id="CP036272">
    <property type="protein sequence ID" value="QDT59387.1"/>
    <property type="molecule type" value="Genomic_DNA"/>
</dbReference>
<dbReference type="OrthoDB" id="273043at2"/>
<sequence>MARRRSVGPGVSFFAFQDIITAVVGIFILVTLILVLELAQRVETAGEKKSANVSPLLETIANLESEVQDLREKLETRSKQLATSSEVNQFNREETIATLKNSVQSSKRLIEQVHAEIARLNEHQGKTEHEFEGLLAQASDLGPLKQDTVKLNNESQEFESHSQRLSSDSSEIYRSRLEDGRFLVLITVSRDAIKIKDSLTRSQESFVGGDRADRVDDWLALTPLNDRHVLVLVEPGGASEFRAIKSSLKKSRASFGYSVVETQHSVLLEFEAADLK</sequence>
<evidence type="ECO:0000313" key="4">
    <source>
        <dbReference type="Proteomes" id="UP000315003"/>
    </source>
</evidence>
<dbReference type="RefSeq" id="WP_145271232.1">
    <property type="nucleotide sequence ID" value="NZ_CP036272.1"/>
</dbReference>
<organism evidence="3 4">
    <name type="scientific">Stieleria bergensis</name>
    <dbReference type="NCBI Taxonomy" id="2528025"/>
    <lineage>
        <taxon>Bacteria</taxon>
        <taxon>Pseudomonadati</taxon>
        <taxon>Planctomycetota</taxon>
        <taxon>Planctomycetia</taxon>
        <taxon>Pirellulales</taxon>
        <taxon>Pirellulaceae</taxon>
        <taxon>Stieleria</taxon>
    </lineage>
</organism>
<keyword evidence="4" id="KW-1185">Reference proteome</keyword>
<dbReference type="AlphaFoldDB" id="A0A517STD9"/>
<name>A0A517STD9_9BACT</name>
<reference evidence="3 4" key="1">
    <citation type="submission" date="2019-02" db="EMBL/GenBank/DDBJ databases">
        <title>Deep-cultivation of Planctomycetes and their phenomic and genomic characterization uncovers novel biology.</title>
        <authorList>
            <person name="Wiegand S."/>
            <person name="Jogler M."/>
            <person name="Boedeker C."/>
            <person name="Pinto D."/>
            <person name="Vollmers J."/>
            <person name="Rivas-Marin E."/>
            <person name="Kohn T."/>
            <person name="Peeters S.H."/>
            <person name="Heuer A."/>
            <person name="Rast P."/>
            <person name="Oberbeckmann S."/>
            <person name="Bunk B."/>
            <person name="Jeske O."/>
            <person name="Meyerdierks A."/>
            <person name="Storesund J.E."/>
            <person name="Kallscheuer N."/>
            <person name="Luecker S."/>
            <person name="Lage O.M."/>
            <person name="Pohl T."/>
            <person name="Merkel B.J."/>
            <person name="Hornburger P."/>
            <person name="Mueller R.-W."/>
            <person name="Bruemmer F."/>
            <person name="Labrenz M."/>
            <person name="Spormann A.M."/>
            <person name="Op den Camp H."/>
            <person name="Overmann J."/>
            <person name="Amann R."/>
            <person name="Jetten M.S.M."/>
            <person name="Mascher T."/>
            <person name="Medema M.H."/>
            <person name="Devos D.P."/>
            <person name="Kaster A.-K."/>
            <person name="Ovreas L."/>
            <person name="Rohde M."/>
            <person name="Galperin M.Y."/>
            <person name="Jogler C."/>
        </authorList>
    </citation>
    <scope>NUCLEOTIDE SEQUENCE [LARGE SCALE GENOMIC DNA]</scope>
    <source>
        <strain evidence="3 4">SV_7m_r</strain>
    </source>
</reference>